<organism evidence="2 3">
    <name type="scientific">Flavobacterium lipolyticum</name>
    <dbReference type="NCBI Taxonomy" id="2893754"/>
    <lineage>
        <taxon>Bacteria</taxon>
        <taxon>Pseudomonadati</taxon>
        <taxon>Bacteroidota</taxon>
        <taxon>Flavobacteriia</taxon>
        <taxon>Flavobacteriales</taxon>
        <taxon>Flavobacteriaceae</taxon>
        <taxon>Flavobacterium</taxon>
    </lineage>
</organism>
<evidence type="ECO:0000313" key="3">
    <source>
        <dbReference type="Proteomes" id="UP001430700"/>
    </source>
</evidence>
<comment type="caution">
    <text evidence="2">The sequence shown here is derived from an EMBL/GenBank/DDBJ whole genome shotgun (WGS) entry which is preliminary data.</text>
</comment>
<keyword evidence="1" id="KW-0472">Membrane</keyword>
<protein>
    <submittedName>
        <fullName evidence="2">WG repeat-containing protein</fullName>
    </submittedName>
</protein>
<evidence type="ECO:0000256" key="1">
    <source>
        <dbReference type="SAM" id="Phobius"/>
    </source>
</evidence>
<name>A0ABS8M404_9FLAO</name>
<gene>
    <name evidence="2" type="ORF">LNQ34_17380</name>
</gene>
<keyword evidence="3" id="KW-1185">Reference proteome</keyword>
<dbReference type="EMBL" id="JAJJMN010000002">
    <property type="protein sequence ID" value="MCC9019548.1"/>
    <property type="molecule type" value="Genomic_DNA"/>
</dbReference>
<keyword evidence="1" id="KW-1133">Transmembrane helix</keyword>
<dbReference type="PANTHER" id="PTHR37841:SF1">
    <property type="entry name" value="DUF3298 DOMAIN-CONTAINING PROTEIN"/>
    <property type="match status" value="1"/>
</dbReference>
<dbReference type="PANTHER" id="PTHR37841">
    <property type="entry name" value="GLR2918 PROTEIN"/>
    <property type="match status" value="1"/>
</dbReference>
<accession>A0ABS8M404</accession>
<feature type="transmembrane region" description="Helical" evidence="1">
    <location>
        <begin position="7"/>
        <end position="25"/>
    </location>
</feature>
<reference evidence="2" key="1">
    <citation type="submission" date="2021-11" db="EMBL/GenBank/DDBJ databases">
        <title>Description of novel Flavobacterium species.</title>
        <authorList>
            <person name="Saticioglu I.B."/>
            <person name="Ay H."/>
            <person name="Altun S."/>
            <person name="Duman M."/>
        </authorList>
    </citation>
    <scope>NUCLEOTIDE SEQUENCE</scope>
    <source>
        <strain evidence="2">F-126</strain>
    </source>
</reference>
<dbReference type="Pfam" id="PF14903">
    <property type="entry name" value="WG_beta_rep"/>
    <property type="match status" value="8"/>
</dbReference>
<dbReference type="Proteomes" id="UP001430700">
    <property type="component" value="Unassembled WGS sequence"/>
</dbReference>
<keyword evidence="1" id="KW-0812">Transmembrane</keyword>
<sequence>MEKNKLCWEFIIIVSMVFFPGIITAQKAFYDEKKDKWGLIDHKNKIILKPKYSDIDEFIDGLAHVTLYFKEGYVNKEGEFKSYFKEGYIDKRGREIVPVKYFKVGEYDKDSYAIAILNGKSGFIDKTGKVIIDFKYDDLWNFSNGIAKFRIMNKGEGLVDAKGYEVIPPKYDNIEWTNSGFYLTTIDSKWGLIDDKGKEIVIPTYDRINVSNDENFFIIRQGTKSVYTEGERNKYPNKHDVKIGFIDRTGKVIVSPKYDEIFKFYDNLAIVYLGSKYGMINKAGKEIVPLIYDEIIRDKENKENLYYILNDKKGVANKEGTLITPIQYDEIYLDEKIGLYKVKQSGKYGFIDTNGKEVIPVKYDLIYDFVGDVTGCSIDGIKWGLIDTKGNIVVEPKFEGLSEVIFGIILFSAGNKIGILDKNMGKEITPAKYDKVYLPLRFQDKFIIVTINDKWGFIDEVGKEVVSLKYDSVHFFTNGKAKVKLNGEEFYIDRKGERIP</sequence>
<dbReference type="SUPFAM" id="SSF69360">
    <property type="entry name" value="Cell wall binding repeat"/>
    <property type="match status" value="1"/>
</dbReference>
<evidence type="ECO:0000313" key="2">
    <source>
        <dbReference type="EMBL" id="MCC9019548.1"/>
    </source>
</evidence>
<proteinExistence type="predicted"/>
<dbReference type="RefSeq" id="WP_230000628.1">
    <property type="nucleotide sequence ID" value="NZ_JAJJMN010000002.1"/>
</dbReference>
<dbReference type="InterPro" id="IPR032774">
    <property type="entry name" value="WG_beta_rep"/>
</dbReference>